<dbReference type="Proteomes" id="UP000078397">
    <property type="component" value="Unassembled WGS sequence"/>
</dbReference>
<gene>
    <name evidence="2" type="ORF">VFPPC_15025</name>
</gene>
<dbReference type="EMBL" id="LSBJ02000026">
    <property type="protein sequence ID" value="OAQ57240.1"/>
    <property type="molecule type" value="Genomic_DNA"/>
</dbReference>
<evidence type="ECO:0000313" key="3">
    <source>
        <dbReference type="Proteomes" id="UP000078397"/>
    </source>
</evidence>
<reference evidence="2 3" key="1">
    <citation type="journal article" date="2016" name="PLoS Pathog.">
        <title>Biosynthesis of antibiotic leucinostatins in bio-control fungus Purpureocillium lilacinum and their inhibition on phytophthora revealed by genome mining.</title>
        <authorList>
            <person name="Wang G."/>
            <person name="Liu Z."/>
            <person name="Lin R."/>
            <person name="Li E."/>
            <person name="Mao Z."/>
            <person name="Ling J."/>
            <person name="Yang Y."/>
            <person name="Yin W.B."/>
            <person name="Xie B."/>
        </authorList>
    </citation>
    <scope>NUCLEOTIDE SEQUENCE [LARGE SCALE GENOMIC DNA]</scope>
    <source>
        <strain evidence="2">170</strain>
    </source>
</reference>
<dbReference type="OrthoDB" id="3513524at2759"/>
<feature type="chain" id="PRO_5008100970" evidence="1">
    <location>
        <begin position="20"/>
        <end position="167"/>
    </location>
</feature>
<keyword evidence="1" id="KW-0732">Signal</keyword>
<dbReference type="RefSeq" id="XP_018135615.1">
    <property type="nucleotide sequence ID" value="XM_018292785.1"/>
</dbReference>
<dbReference type="STRING" id="1380566.A0A179EW57"/>
<organism evidence="2 3">
    <name type="scientific">Pochonia chlamydosporia 170</name>
    <dbReference type="NCBI Taxonomy" id="1380566"/>
    <lineage>
        <taxon>Eukaryota</taxon>
        <taxon>Fungi</taxon>
        <taxon>Dikarya</taxon>
        <taxon>Ascomycota</taxon>
        <taxon>Pezizomycotina</taxon>
        <taxon>Sordariomycetes</taxon>
        <taxon>Hypocreomycetidae</taxon>
        <taxon>Hypocreales</taxon>
        <taxon>Clavicipitaceae</taxon>
        <taxon>Pochonia</taxon>
    </lineage>
</organism>
<comment type="caution">
    <text evidence="2">The sequence shown here is derived from an EMBL/GenBank/DDBJ whole genome shotgun (WGS) entry which is preliminary data.</text>
</comment>
<name>A0A179EW57_METCM</name>
<accession>A0A179EW57</accession>
<dbReference type="KEGG" id="pchm:VFPPC_15025"/>
<protein>
    <submittedName>
        <fullName evidence="2">DNase1 protein</fullName>
    </submittedName>
</protein>
<dbReference type="GeneID" id="28856779"/>
<proteinExistence type="predicted"/>
<keyword evidence="3" id="KW-1185">Reference proteome</keyword>
<evidence type="ECO:0000256" key="1">
    <source>
        <dbReference type="SAM" id="SignalP"/>
    </source>
</evidence>
<evidence type="ECO:0000313" key="2">
    <source>
        <dbReference type="EMBL" id="OAQ57240.1"/>
    </source>
</evidence>
<dbReference type="AlphaFoldDB" id="A0A179EW57"/>
<feature type="signal peptide" evidence="1">
    <location>
        <begin position="1"/>
        <end position="19"/>
    </location>
</feature>
<sequence>MHFATSALAFVASGAAASAASVTFWTLDHATRTVYFTPSFGSSKLDSVVVSNAEKKVVHFPDNWTGNFYAVQEGQNNVPGMLGEVNFNAWNGLTYFDVSAIVNPSDHNNVKQMWPASAESPMSGCEVFPCNNAYYLPNDVQTKATKETHIITSLGSGSTGLKFAEAH</sequence>